<accession>A0A0F9T6R0</accession>
<organism evidence="1">
    <name type="scientific">marine sediment metagenome</name>
    <dbReference type="NCBI Taxonomy" id="412755"/>
    <lineage>
        <taxon>unclassified sequences</taxon>
        <taxon>metagenomes</taxon>
        <taxon>ecological metagenomes</taxon>
    </lineage>
</organism>
<evidence type="ECO:0000313" key="1">
    <source>
        <dbReference type="EMBL" id="KKN37198.1"/>
    </source>
</evidence>
<proteinExistence type="predicted"/>
<gene>
    <name evidence="1" type="ORF">LCGC14_0765930</name>
</gene>
<reference evidence="1" key="1">
    <citation type="journal article" date="2015" name="Nature">
        <title>Complex archaea that bridge the gap between prokaryotes and eukaryotes.</title>
        <authorList>
            <person name="Spang A."/>
            <person name="Saw J.H."/>
            <person name="Jorgensen S.L."/>
            <person name="Zaremba-Niedzwiedzka K."/>
            <person name="Martijn J."/>
            <person name="Lind A.E."/>
            <person name="van Eijk R."/>
            <person name="Schleper C."/>
            <person name="Guy L."/>
            <person name="Ettema T.J."/>
        </authorList>
    </citation>
    <scope>NUCLEOTIDE SEQUENCE</scope>
</reference>
<comment type="caution">
    <text evidence="1">The sequence shown here is derived from an EMBL/GenBank/DDBJ whole genome shotgun (WGS) entry which is preliminary data.</text>
</comment>
<sequence>MNIKSPIASLLLRALLSACSTTSRSDPNLCIEEAEMVDRNGAQTSSVVYNQCISAQIKKDDKNDTFFDAIGTFFFEFFVIVVESK</sequence>
<dbReference type="EMBL" id="LAZR01001911">
    <property type="protein sequence ID" value="KKN37198.1"/>
    <property type="molecule type" value="Genomic_DNA"/>
</dbReference>
<name>A0A0F9T6R0_9ZZZZ</name>
<protein>
    <submittedName>
        <fullName evidence="1">Uncharacterized protein</fullName>
    </submittedName>
</protein>
<dbReference type="AlphaFoldDB" id="A0A0F9T6R0"/>